<dbReference type="EMBL" id="JAVRRF010000002">
    <property type="protein sequence ID" value="KAK5067518.1"/>
    <property type="molecule type" value="Genomic_DNA"/>
</dbReference>
<evidence type="ECO:0000313" key="2">
    <source>
        <dbReference type="EMBL" id="KAK5067518.1"/>
    </source>
</evidence>
<organism evidence="2 3">
    <name type="scientific">Exophiala sideris</name>
    <dbReference type="NCBI Taxonomy" id="1016849"/>
    <lineage>
        <taxon>Eukaryota</taxon>
        <taxon>Fungi</taxon>
        <taxon>Dikarya</taxon>
        <taxon>Ascomycota</taxon>
        <taxon>Pezizomycotina</taxon>
        <taxon>Eurotiomycetes</taxon>
        <taxon>Chaetothyriomycetidae</taxon>
        <taxon>Chaetothyriales</taxon>
        <taxon>Herpotrichiellaceae</taxon>
        <taxon>Exophiala</taxon>
    </lineage>
</organism>
<keyword evidence="3" id="KW-1185">Reference proteome</keyword>
<accession>A0ABR0JNG7</accession>
<comment type="caution">
    <text evidence="2">The sequence shown here is derived from an EMBL/GenBank/DDBJ whole genome shotgun (WGS) entry which is preliminary data.</text>
</comment>
<gene>
    <name evidence="2" type="ORF">LTR69_001507</name>
</gene>
<evidence type="ECO:0008006" key="4">
    <source>
        <dbReference type="Google" id="ProtNLM"/>
    </source>
</evidence>
<evidence type="ECO:0000313" key="3">
    <source>
        <dbReference type="Proteomes" id="UP001345691"/>
    </source>
</evidence>
<feature type="region of interest" description="Disordered" evidence="1">
    <location>
        <begin position="81"/>
        <end position="141"/>
    </location>
</feature>
<proteinExistence type="predicted"/>
<feature type="compositionally biased region" description="Low complexity" evidence="1">
    <location>
        <begin position="92"/>
        <end position="108"/>
    </location>
</feature>
<sequence length="396" mass="43877">MRYWTPQEEQAMRSFLHARKEVGLLKPAEVISLEAHLKDVTKAGHTILTFAQIKNKLQTMTRQAKVSTQLEFLRSVSRASQGGIAASPEVDSSTIEPTEPSSKEPSTPHLSPCVGAQKAGGDDGAVGSTERERSNVSPVPLSEPLSSTIAILPLSSSMMFDKHDVPNSIPASTSWEARLARYFRDLASNRGYDAPADHDWVVEKMGEIFGFLNRGVRRFQDAQHSTSISMHVVVLQSDLVQLTRLLVPAAPDDSLLTYLRALCARSPVVRRYLPGVYAAAAIYQWIFCCTFEEDVEHEQGTYFGDVLTSLAHVVRKLKTIKYLDYLETTVRPTLSAMAEVSLSRLGHIFSSLVVDVAPALFSTSNFISQSLSLQKDFRLHVESEKSLRMAFLEAFT</sequence>
<name>A0ABR0JNG7_9EURO</name>
<evidence type="ECO:0000256" key="1">
    <source>
        <dbReference type="SAM" id="MobiDB-lite"/>
    </source>
</evidence>
<dbReference type="Proteomes" id="UP001345691">
    <property type="component" value="Unassembled WGS sequence"/>
</dbReference>
<reference evidence="2 3" key="1">
    <citation type="submission" date="2023-08" db="EMBL/GenBank/DDBJ databases">
        <title>Black Yeasts Isolated from many extreme environments.</title>
        <authorList>
            <person name="Coleine C."/>
            <person name="Stajich J.E."/>
            <person name="Selbmann L."/>
        </authorList>
    </citation>
    <scope>NUCLEOTIDE SEQUENCE [LARGE SCALE GENOMIC DNA]</scope>
    <source>
        <strain evidence="2 3">CCFEE 6328</strain>
    </source>
</reference>
<protein>
    <recommendedName>
        <fullName evidence="4">Clr5 domain-containing protein</fullName>
    </recommendedName>
</protein>